<feature type="non-terminal residue" evidence="1">
    <location>
        <position position="78"/>
    </location>
</feature>
<organism evidence="1">
    <name type="scientific">human gut metagenome</name>
    <dbReference type="NCBI Taxonomy" id="408170"/>
    <lineage>
        <taxon>unclassified sequences</taxon>
        <taxon>metagenomes</taxon>
        <taxon>organismal metagenomes</taxon>
    </lineage>
</organism>
<dbReference type="EMBL" id="AZMM01000613">
    <property type="protein sequence ID" value="ETJ45387.1"/>
    <property type="molecule type" value="Genomic_DNA"/>
</dbReference>
<reference evidence="1" key="1">
    <citation type="submission" date="2013-12" db="EMBL/GenBank/DDBJ databases">
        <title>A Varibaculum cambriense genome reconstructed from a premature infant gut community with otherwise low bacterial novelty that shifts toward anaerobic metabolism during the third week of life.</title>
        <authorList>
            <person name="Brown C.T."/>
            <person name="Sharon I."/>
            <person name="Thomas B.C."/>
            <person name="Castelle C.J."/>
            <person name="Morowitz M.J."/>
            <person name="Banfield J.F."/>
        </authorList>
    </citation>
    <scope>NUCLEOTIDE SEQUENCE</scope>
</reference>
<protein>
    <submittedName>
        <fullName evidence="1">Macro protein</fullName>
    </submittedName>
</protein>
<evidence type="ECO:0000313" key="1">
    <source>
        <dbReference type="EMBL" id="ETJ45387.1"/>
    </source>
</evidence>
<sequence>MTQQERLRYLVEGLVAEYNERHNEHIEIPMNEEEQFTLFRSLCNIRPAGGMPLEWMKIESEYLNILAHEKGIVTINDM</sequence>
<accession>W1YSE0</accession>
<comment type="caution">
    <text evidence="1">The sequence shown here is derived from an EMBL/GenBank/DDBJ whole genome shotgun (WGS) entry which is preliminary data.</text>
</comment>
<dbReference type="AlphaFoldDB" id="W1YSE0"/>
<name>W1YSE0_9ZZZZ</name>
<gene>
    <name evidence="1" type="ORF">Q604_UNBC00613G0001</name>
</gene>
<proteinExistence type="predicted"/>